<evidence type="ECO:0000259" key="9">
    <source>
        <dbReference type="PROSITE" id="PS50035"/>
    </source>
</evidence>
<evidence type="ECO:0000256" key="6">
    <source>
        <dbReference type="ARBA" id="ARBA00023098"/>
    </source>
</evidence>
<feature type="domain" description="PLD phosphodiesterase" evidence="9">
    <location>
        <begin position="103"/>
        <end position="130"/>
    </location>
</feature>
<evidence type="ECO:0000256" key="2">
    <source>
        <dbReference type="ARBA" id="ARBA00008664"/>
    </source>
</evidence>
<dbReference type="Pfam" id="PF13091">
    <property type="entry name" value="PLDc_2"/>
    <property type="match status" value="1"/>
</dbReference>
<evidence type="ECO:0000313" key="10">
    <source>
        <dbReference type="EMBL" id="MFD2598678.1"/>
    </source>
</evidence>
<proteinExistence type="inferred from homology"/>
<evidence type="ECO:0000256" key="7">
    <source>
        <dbReference type="SAM" id="Coils"/>
    </source>
</evidence>
<dbReference type="InterPro" id="IPR025202">
    <property type="entry name" value="PLD-like_dom"/>
</dbReference>
<feature type="transmembrane region" description="Helical" evidence="8">
    <location>
        <begin position="348"/>
        <end position="374"/>
    </location>
</feature>
<feature type="transmembrane region" description="Helical" evidence="8">
    <location>
        <begin position="484"/>
        <end position="503"/>
    </location>
</feature>
<comment type="similarity">
    <text evidence="2">Belongs to the phospholipase D family.</text>
</comment>
<dbReference type="RefSeq" id="WP_380868775.1">
    <property type="nucleotide sequence ID" value="NZ_JBHUMA010000006.1"/>
</dbReference>
<evidence type="ECO:0000256" key="8">
    <source>
        <dbReference type="SAM" id="Phobius"/>
    </source>
</evidence>
<keyword evidence="8" id="KW-0812">Transmembrane</keyword>
<reference evidence="11" key="1">
    <citation type="journal article" date="2019" name="Int. J. Syst. Evol. Microbiol.">
        <title>The Global Catalogue of Microorganisms (GCM) 10K type strain sequencing project: providing services to taxonomists for standard genome sequencing and annotation.</title>
        <authorList>
            <consortium name="The Broad Institute Genomics Platform"/>
            <consortium name="The Broad Institute Genome Sequencing Center for Infectious Disease"/>
            <person name="Wu L."/>
            <person name="Ma J."/>
        </authorList>
    </citation>
    <scope>NUCLEOTIDE SEQUENCE [LARGE SCALE GENOMIC DNA]</scope>
    <source>
        <strain evidence="11">KCTC 42248</strain>
    </source>
</reference>
<dbReference type="PANTHER" id="PTHR43856">
    <property type="entry name" value="CARDIOLIPIN HYDROLASE"/>
    <property type="match status" value="1"/>
</dbReference>
<gene>
    <name evidence="10" type="ORF">ACFSQ3_06905</name>
</gene>
<keyword evidence="6" id="KW-0443">Lipid metabolism</keyword>
<comment type="caution">
    <text evidence="10">The sequence shown here is derived from an EMBL/GenBank/DDBJ whole genome shotgun (WGS) entry which is preliminary data.</text>
</comment>
<evidence type="ECO:0000256" key="3">
    <source>
        <dbReference type="ARBA" id="ARBA00012027"/>
    </source>
</evidence>
<dbReference type="SUPFAM" id="SSF56024">
    <property type="entry name" value="Phospholipase D/nuclease"/>
    <property type="match status" value="1"/>
</dbReference>
<feature type="coiled-coil region" evidence="7">
    <location>
        <begin position="245"/>
        <end position="284"/>
    </location>
</feature>
<feature type="coiled-coil region" evidence="7">
    <location>
        <begin position="310"/>
        <end position="337"/>
    </location>
</feature>
<dbReference type="EMBL" id="JBHUMA010000006">
    <property type="protein sequence ID" value="MFD2598678.1"/>
    <property type="molecule type" value="Genomic_DNA"/>
</dbReference>
<dbReference type="InterPro" id="IPR001736">
    <property type="entry name" value="PLipase_D/transphosphatidylase"/>
</dbReference>
<comment type="catalytic activity">
    <reaction evidence="1">
        <text>a 1,2-diacyl-sn-glycero-3-phosphocholine + H2O = a 1,2-diacyl-sn-glycero-3-phosphate + choline + H(+)</text>
        <dbReference type="Rhea" id="RHEA:14445"/>
        <dbReference type="ChEBI" id="CHEBI:15354"/>
        <dbReference type="ChEBI" id="CHEBI:15377"/>
        <dbReference type="ChEBI" id="CHEBI:15378"/>
        <dbReference type="ChEBI" id="CHEBI:57643"/>
        <dbReference type="ChEBI" id="CHEBI:58608"/>
        <dbReference type="EC" id="3.1.4.4"/>
    </reaction>
</comment>
<evidence type="ECO:0000313" key="11">
    <source>
        <dbReference type="Proteomes" id="UP001597393"/>
    </source>
</evidence>
<feature type="transmembrane region" description="Helical" evidence="8">
    <location>
        <begin position="440"/>
        <end position="464"/>
    </location>
</feature>
<sequence>MNFKTLFSSSKPDDQAPVLNQRAIDDNQAIHEAIIELLKSAKTEILIAAAWFTDEDLFDAVKNCADEGIKIEIILANNHDNTRLPFDVLPTSLVSIYRVSNSGSGMMHHKFCVVDKTTALHGSYNWTYNARQNNSESVILTNHDSTVKKLIETFNELKEVAKQQSQQHLFADVNASQDGVNNQMVSSQSDPFSGVLDSMIAAEVAGFDRSLLRQQGFDRAKSNNGDHQILPQALDTVYSMFINDIDVMEDKKRRLLSKVEEQKLKAMEADKEQTDLKINQQAAEAELKKQQAASSIVNNDSAIAINVESINQHNRKAQSEQDQIAKLDADIKEQQLAFIQPRHRWFELIPLASFGMLLLSYLFIFYSSAAYIMIYSASDAESNMEIGYVQLPEVFNPQALSSAWDKGFVAFLFVSTFVLVPLALSVLSRIANFSKKEDKLTWVAIILVDGVIAYQVASVVHRVMELRGDILEKWHFSKIFFDTNFYLVLILGALGLFLFKFVYGKFIGYFEDRNPDHAALKSRELIRQHESGQQKCQENIRQLADDSGVLEQKNILLRAENQLLQAEIEETPISLSRAKEELMLVLSQKNQHTQQTTDIYISHIENDSFPISLNALKDRINIFLEGWNDFLHREYSIAKATEMSQAATNSVDDWQNNKIITQKLDHRVS</sequence>
<keyword evidence="4" id="KW-0378">Hydrolase</keyword>
<protein>
    <recommendedName>
        <fullName evidence="3">phospholipase D</fullName>
        <ecNumber evidence="3">3.1.4.4</ecNumber>
    </recommendedName>
</protein>
<keyword evidence="8" id="KW-0472">Membrane</keyword>
<keyword evidence="5" id="KW-0442">Lipid degradation</keyword>
<keyword evidence="8" id="KW-1133">Transmembrane helix</keyword>
<dbReference type="CDD" id="cd09174">
    <property type="entry name" value="PLDc_Nuc_like_unchar2"/>
    <property type="match status" value="1"/>
</dbReference>
<dbReference type="InterPro" id="IPR051406">
    <property type="entry name" value="PLD_domain"/>
</dbReference>
<keyword evidence="11" id="KW-1185">Reference proteome</keyword>
<evidence type="ECO:0000256" key="1">
    <source>
        <dbReference type="ARBA" id="ARBA00000798"/>
    </source>
</evidence>
<feature type="transmembrane region" description="Helical" evidence="8">
    <location>
        <begin position="408"/>
        <end position="428"/>
    </location>
</feature>
<organism evidence="10 11">
    <name type="scientific">Sphingobacterium corticis</name>
    <dbReference type="NCBI Taxonomy" id="1812823"/>
    <lineage>
        <taxon>Bacteria</taxon>
        <taxon>Pseudomonadati</taxon>
        <taxon>Bacteroidota</taxon>
        <taxon>Sphingobacteriia</taxon>
        <taxon>Sphingobacteriales</taxon>
        <taxon>Sphingobacteriaceae</taxon>
        <taxon>Sphingobacterium</taxon>
    </lineage>
</organism>
<dbReference type="Gene3D" id="3.30.870.10">
    <property type="entry name" value="Endonuclease Chain A"/>
    <property type="match status" value="1"/>
</dbReference>
<keyword evidence="7" id="KW-0175">Coiled coil</keyword>
<accession>A0ABW5NJA1</accession>
<evidence type="ECO:0000256" key="4">
    <source>
        <dbReference type="ARBA" id="ARBA00022801"/>
    </source>
</evidence>
<evidence type="ECO:0000256" key="5">
    <source>
        <dbReference type="ARBA" id="ARBA00022963"/>
    </source>
</evidence>
<dbReference type="EC" id="3.1.4.4" evidence="3"/>
<name>A0ABW5NJA1_9SPHI</name>
<dbReference type="Proteomes" id="UP001597393">
    <property type="component" value="Unassembled WGS sequence"/>
</dbReference>
<dbReference type="PANTHER" id="PTHR43856:SF1">
    <property type="entry name" value="MITOCHONDRIAL CARDIOLIPIN HYDROLASE"/>
    <property type="match status" value="1"/>
</dbReference>
<dbReference type="PROSITE" id="PS50035">
    <property type="entry name" value="PLD"/>
    <property type="match status" value="1"/>
</dbReference>